<dbReference type="InterPro" id="IPR036390">
    <property type="entry name" value="WH_DNA-bd_sf"/>
</dbReference>
<dbReference type="InterPro" id="IPR019887">
    <property type="entry name" value="Tscrpt_reg_AsnC/Lrp_C"/>
</dbReference>
<accession>A0A1N7LHC5</accession>
<dbReference type="InterPro" id="IPR036388">
    <property type="entry name" value="WH-like_DNA-bd_sf"/>
</dbReference>
<reference evidence="6" key="1">
    <citation type="submission" date="2017-01" db="EMBL/GenBank/DDBJ databases">
        <authorList>
            <person name="Varghese N."/>
            <person name="Submissions S."/>
        </authorList>
    </citation>
    <scope>NUCLEOTIDE SEQUENCE [LARGE SCALE GENOMIC DNA]</scope>
    <source>
        <strain evidence="6">DSM 18714</strain>
    </source>
</reference>
<dbReference type="PRINTS" id="PR00033">
    <property type="entry name" value="HTHASNC"/>
</dbReference>
<dbReference type="AlphaFoldDB" id="A0A1N7LHC5"/>
<evidence type="ECO:0000256" key="1">
    <source>
        <dbReference type="ARBA" id="ARBA00023015"/>
    </source>
</evidence>
<dbReference type="OrthoDB" id="166264at2"/>
<evidence type="ECO:0000259" key="4">
    <source>
        <dbReference type="PROSITE" id="PS50956"/>
    </source>
</evidence>
<keyword evidence="1" id="KW-0805">Transcription regulation</keyword>
<dbReference type="InterPro" id="IPR011008">
    <property type="entry name" value="Dimeric_a/b-barrel"/>
</dbReference>
<gene>
    <name evidence="5" type="ORF">SAMN05421795_10345</name>
</gene>
<dbReference type="EMBL" id="FTOM01000003">
    <property type="protein sequence ID" value="SIS73193.1"/>
    <property type="molecule type" value="Genomic_DNA"/>
</dbReference>
<dbReference type="PROSITE" id="PS50956">
    <property type="entry name" value="HTH_ASNC_2"/>
    <property type="match status" value="1"/>
</dbReference>
<feature type="domain" description="HTH asnC-type" evidence="4">
    <location>
        <begin position="4"/>
        <end position="65"/>
    </location>
</feature>
<evidence type="ECO:0000313" key="5">
    <source>
        <dbReference type="EMBL" id="SIS73193.1"/>
    </source>
</evidence>
<dbReference type="InterPro" id="IPR019888">
    <property type="entry name" value="Tscrpt_reg_AsnC-like"/>
</dbReference>
<organism evidence="5 6">
    <name type="scientific">Phaeovulum vinaykumarii</name>
    <dbReference type="NCBI Taxonomy" id="407234"/>
    <lineage>
        <taxon>Bacteria</taxon>
        <taxon>Pseudomonadati</taxon>
        <taxon>Pseudomonadota</taxon>
        <taxon>Alphaproteobacteria</taxon>
        <taxon>Rhodobacterales</taxon>
        <taxon>Paracoccaceae</taxon>
        <taxon>Phaeovulum</taxon>
    </lineage>
</organism>
<dbReference type="GO" id="GO:0043200">
    <property type="term" value="P:response to amino acid"/>
    <property type="evidence" value="ECO:0007669"/>
    <property type="project" value="TreeGrafter"/>
</dbReference>
<keyword evidence="2" id="KW-0238">DNA-binding</keyword>
<evidence type="ECO:0000313" key="6">
    <source>
        <dbReference type="Proteomes" id="UP000186098"/>
    </source>
</evidence>
<dbReference type="InterPro" id="IPR000485">
    <property type="entry name" value="AsnC-type_HTH_dom"/>
</dbReference>
<protein>
    <submittedName>
        <fullName evidence="5">Lrp/AsnC family transcriptional regulator, leucine-responsive regulatory protein</fullName>
    </submittedName>
</protein>
<dbReference type="Pfam" id="PF01037">
    <property type="entry name" value="AsnC_trans_reg"/>
    <property type="match status" value="1"/>
</dbReference>
<evidence type="ECO:0000256" key="2">
    <source>
        <dbReference type="ARBA" id="ARBA00023125"/>
    </source>
</evidence>
<dbReference type="SUPFAM" id="SSF46785">
    <property type="entry name" value="Winged helix' DNA-binding domain"/>
    <property type="match status" value="1"/>
</dbReference>
<dbReference type="SMART" id="SM00344">
    <property type="entry name" value="HTH_ASNC"/>
    <property type="match status" value="1"/>
</dbReference>
<name>A0A1N7LHC5_9RHOB</name>
<sequence length="152" mass="16073">MTELDDADRMIVEALSLDARQSLAALGARAGLSASAVNERLRRLLARGTIRALSVDADPAAMGCPVTGFVFVELATGGNEAAFRDIMRESPEVTACHHVTGPWSYLVQIRVADLDAVETFLAGLKAGGQIARSETLLALSAVVDPPFRPRGV</sequence>
<dbReference type="Gene3D" id="3.30.70.920">
    <property type="match status" value="1"/>
</dbReference>
<keyword evidence="6" id="KW-1185">Reference proteome</keyword>
<dbReference type="SUPFAM" id="SSF54909">
    <property type="entry name" value="Dimeric alpha+beta barrel"/>
    <property type="match status" value="1"/>
</dbReference>
<dbReference type="Pfam" id="PF13404">
    <property type="entry name" value="HTH_AsnC-type"/>
    <property type="match status" value="1"/>
</dbReference>
<dbReference type="GO" id="GO:0043565">
    <property type="term" value="F:sequence-specific DNA binding"/>
    <property type="evidence" value="ECO:0007669"/>
    <property type="project" value="InterPro"/>
</dbReference>
<evidence type="ECO:0000256" key="3">
    <source>
        <dbReference type="ARBA" id="ARBA00023163"/>
    </source>
</evidence>
<dbReference type="RefSeq" id="WP_076365045.1">
    <property type="nucleotide sequence ID" value="NZ_FTOM01000003.1"/>
</dbReference>
<dbReference type="STRING" id="407234.SAMN05421795_10345"/>
<dbReference type="PANTHER" id="PTHR30154">
    <property type="entry name" value="LEUCINE-RESPONSIVE REGULATORY PROTEIN"/>
    <property type="match status" value="1"/>
</dbReference>
<dbReference type="PANTHER" id="PTHR30154:SF53">
    <property type="entry name" value="HTH-TYPE TRANSCRIPTIONAL REGULATOR LRPC"/>
    <property type="match status" value="1"/>
</dbReference>
<dbReference type="Proteomes" id="UP000186098">
    <property type="component" value="Unassembled WGS sequence"/>
</dbReference>
<keyword evidence="3" id="KW-0804">Transcription</keyword>
<dbReference type="Gene3D" id="1.10.10.10">
    <property type="entry name" value="Winged helix-like DNA-binding domain superfamily/Winged helix DNA-binding domain"/>
    <property type="match status" value="1"/>
</dbReference>
<dbReference type="GO" id="GO:0005829">
    <property type="term" value="C:cytosol"/>
    <property type="evidence" value="ECO:0007669"/>
    <property type="project" value="TreeGrafter"/>
</dbReference>
<proteinExistence type="predicted"/>